<evidence type="ECO:0000313" key="1">
    <source>
        <dbReference type="EMBL" id="QFF90459.1"/>
    </source>
</evidence>
<dbReference type="AlphaFoldDB" id="A0A5P5X5G8"/>
<dbReference type="SUPFAM" id="SSF53448">
    <property type="entry name" value="Nucleotide-diphospho-sugar transferases"/>
    <property type="match status" value="1"/>
</dbReference>
<accession>A0A5P5X5G8</accession>
<reference evidence="1" key="1">
    <citation type="journal article" date="2019" name="Int. J. Food Microbiol.">
        <title>Developing a novel molecular serotyping system based on capsular polysaccharide synthesis gene clusters of Vibrio parahaemolyticus.</title>
        <authorList>
            <person name="Pang Y."/>
            <person name="Guo X."/>
            <person name="Tian X."/>
            <person name="Liu F."/>
            <person name="Wang L."/>
            <person name="Wu J."/>
            <person name="Zhang S."/>
            <person name="Li S."/>
            <person name="Liu B."/>
        </authorList>
    </citation>
    <scope>NUCLEOTIDE SEQUENCE</scope>
    <source>
        <strain evidence="1">G3557</strain>
    </source>
</reference>
<proteinExistence type="predicted"/>
<protein>
    <submittedName>
        <fullName evidence="1">BcbE</fullName>
    </submittedName>
</protein>
<dbReference type="Gene3D" id="3.40.50.1000">
    <property type="entry name" value="HAD superfamily/HAD-like"/>
    <property type="match status" value="1"/>
</dbReference>
<gene>
    <name evidence="1" type="primary">bcbE</name>
</gene>
<name>A0A5P5X5G8_VIBPH</name>
<dbReference type="InterPro" id="IPR023214">
    <property type="entry name" value="HAD_sf"/>
</dbReference>
<dbReference type="SUPFAM" id="SSF56784">
    <property type="entry name" value="HAD-like"/>
    <property type="match status" value="1"/>
</dbReference>
<organism evidence="1">
    <name type="scientific">Vibrio parahaemolyticus</name>
    <dbReference type="NCBI Taxonomy" id="670"/>
    <lineage>
        <taxon>Bacteria</taxon>
        <taxon>Pseudomonadati</taxon>
        <taxon>Pseudomonadota</taxon>
        <taxon>Gammaproteobacteria</taxon>
        <taxon>Vibrionales</taxon>
        <taxon>Vibrionaceae</taxon>
        <taxon>Vibrio</taxon>
    </lineage>
</organism>
<dbReference type="EMBL" id="MK473647">
    <property type="protein sequence ID" value="QFF90459.1"/>
    <property type="molecule type" value="Genomic_DNA"/>
</dbReference>
<sequence>MFTLILPVAGRSSRFPNMRPKWLLTMPDGKLMIEKAIEKIELKKFDRIVIVCLEEHLERYTSKDSVIDSFHKSTGYIPELVVLSEPTNSQSETIYQAIKKGNIKGSFFIKDCDNVFSCNPEPINAVTSIDLNEIELVDAKNKSYIEVDSLNVISNIVEKEVISNYFCCGGYSFSEATDFCSAFESIRSEKEVYISHVIYKMLMSNVEFVKQRASDYIDWGTLREYRHYCKRHLTVFCDVDGVLLKNGSKFAKEGWRTSVIEENLKKLSELQSNGYLYLVLTSSRPESEIEYTTKLLNEHNVKVDRCIFGLPHTRRFLVNDFSPTNPYPSAVAINLERDSKMLSQLFDD</sequence>
<dbReference type="InterPro" id="IPR036412">
    <property type="entry name" value="HAD-like_sf"/>
</dbReference>
<dbReference type="InterPro" id="IPR029044">
    <property type="entry name" value="Nucleotide-diphossugar_trans"/>
</dbReference>
<dbReference type="Gene3D" id="3.90.550.10">
    <property type="entry name" value="Spore Coat Polysaccharide Biosynthesis Protein SpsA, Chain A"/>
    <property type="match status" value="1"/>
</dbReference>